<dbReference type="STRING" id="1867952.MTBPR1_60149"/>
<evidence type="ECO:0008006" key="4">
    <source>
        <dbReference type="Google" id="ProtNLM"/>
    </source>
</evidence>
<name>A0A1C3RK42_9PROT</name>
<evidence type="ECO:0000313" key="3">
    <source>
        <dbReference type="Proteomes" id="UP000231658"/>
    </source>
</evidence>
<evidence type="ECO:0000313" key="2">
    <source>
        <dbReference type="EMBL" id="SCA57636.1"/>
    </source>
</evidence>
<gene>
    <name evidence="2" type="ORF">MTBPR1_60149</name>
</gene>
<dbReference type="RefSeq" id="WP_069189649.1">
    <property type="nucleotide sequence ID" value="NZ_FLYE01000045.1"/>
</dbReference>
<dbReference type="Proteomes" id="UP000231658">
    <property type="component" value="Unassembled WGS sequence"/>
</dbReference>
<dbReference type="EMBL" id="FLYE01000045">
    <property type="protein sequence ID" value="SCA57636.1"/>
    <property type="molecule type" value="Genomic_DNA"/>
</dbReference>
<feature type="signal peptide" evidence="1">
    <location>
        <begin position="1"/>
        <end position="24"/>
    </location>
</feature>
<protein>
    <recommendedName>
        <fullName evidence="4">Lipoprotein</fullName>
    </recommendedName>
</protein>
<keyword evidence="3" id="KW-1185">Reference proteome</keyword>
<organism evidence="2 3">
    <name type="scientific">Candidatus Terasakiella magnetica</name>
    <dbReference type="NCBI Taxonomy" id="1867952"/>
    <lineage>
        <taxon>Bacteria</taxon>
        <taxon>Pseudomonadati</taxon>
        <taxon>Pseudomonadota</taxon>
        <taxon>Alphaproteobacteria</taxon>
        <taxon>Rhodospirillales</taxon>
        <taxon>Terasakiellaceae</taxon>
        <taxon>Terasakiella</taxon>
    </lineage>
</organism>
<sequence length="94" mass="10238">MPNKNKLRAYLLLGSSLLFLSACAGPPALKIISFALDGISYLATEKTVADHGLSVVTEKDCKMIRTLKKEDICKDEIVEEAMIDSEELIVPAAQ</sequence>
<feature type="chain" id="PRO_5008680843" description="Lipoprotein" evidence="1">
    <location>
        <begin position="25"/>
        <end position="94"/>
    </location>
</feature>
<dbReference type="PROSITE" id="PS51257">
    <property type="entry name" value="PROKAR_LIPOPROTEIN"/>
    <property type="match status" value="1"/>
</dbReference>
<evidence type="ECO:0000256" key="1">
    <source>
        <dbReference type="SAM" id="SignalP"/>
    </source>
</evidence>
<keyword evidence="1" id="KW-0732">Signal</keyword>
<accession>A0A1C3RK42</accession>
<reference evidence="2 3" key="1">
    <citation type="submission" date="2016-07" db="EMBL/GenBank/DDBJ databases">
        <authorList>
            <person name="Lefevre C.T."/>
        </authorList>
    </citation>
    <scope>NUCLEOTIDE SEQUENCE [LARGE SCALE GENOMIC DNA]</scope>
    <source>
        <strain evidence="2">PR1</strain>
    </source>
</reference>
<dbReference type="OrthoDB" id="7362049at2"/>
<proteinExistence type="predicted"/>
<dbReference type="AlphaFoldDB" id="A0A1C3RK42"/>